<gene>
    <name evidence="6" type="ORF">FNH08_25275</name>
</gene>
<keyword evidence="7" id="KW-1185">Reference proteome</keyword>
<keyword evidence="4" id="KW-0503">Monooxygenase</keyword>
<dbReference type="PANTHER" id="PTHR30137">
    <property type="entry name" value="LUCIFERASE-LIKE MONOOXYGENASE"/>
    <property type="match status" value="1"/>
</dbReference>
<name>A0A5N8XLN4_9ACTN</name>
<evidence type="ECO:0000256" key="4">
    <source>
        <dbReference type="ARBA" id="ARBA00023033"/>
    </source>
</evidence>
<accession>A0A5N8XLN4</accession>
<dbReference type="RefSeq" id="WP_152773845.1">
    <property type="nucleotide sequence ID" value="NZ_VJZC01000205.1"/>
</dbReference>
<keyword evidence="3" id="KW-0560">Oxidoreductase</keyword>
<dbReference type="GO" id="GO:0016705">
    <property type="term" value="F:oxidoreductase activity, acting on paired donors, with incorporation or reduction of molecular oxygen"/>
    <property type="evidence" value="ECO:0007669"/>
    <property type="project" value="InterPro"/>
</dbReference>
<evidence type="ECO:0000313" key="6">
    <source>
        <dbReference type="EMBL" id="MPY60361.1"/>
    </source>
</evidence>
<comment type="caution">
    <text evidence="6">The sequence shown here is derived from an EMBL/GenBank/DDBJ whole genome shotgun (WGS) entry which is preliminary data.</text>
</comment>
<dbReference type="AlphaFoldDB" id="A0A5N8XLN4"/>
<sequence length="370" mass="40472">MTLSFGAFLPSFHTLGENPTTALWRDLELIEWLDTLGFDEVWVGEQHSGGWGLISSPEVFLAAAAERTRRIRLGTGVVSLPYHHPLSVAERMVQLDHQSRGRAMLGMGSGASPLDADARGISPRDQGRMMAESVDVLVRLLTGKEPVTHMTDWFELRDAALQLRPYSTPCFDMAIAASGSDRGMRLAGRYGLSSLTSIGRPGAADPPLADLWQAAEGEAHRHGTTVDRSAWRVSIAAHVAETRQEAFAQVRPGMSRWFQEYIKDTARVAVKLPAGREAEAAVESRIAIIGSVDDAVQAIEQLLKESGGFGTLLVNTQDWASREHTKHSFELLARYVVPHFNASLEGLRASQRHVAENIGRFSAKPQGSKT</sequence>
<evidence type="ECO:0000256" key="1">
    <source>
        <dbReference type="ARBA" id="ARBA00010426"/>
    </source>
</evidence>
<evidence type="ECO:0000256" key="3">
    <source>
        <dbReference type="ARBA" id="ARBA00023002"/>
    </source>
</evidence>
<evidence type="ECO:0000313" key="7">
    <source>
        <dbReference type="Proteomes" id="UP000400924"/>
    </source>
</evidence>
<proteinExistence type="inferred from homology"/>
<dbReference type="PANTHER" id="PTHR30137:SF16">
    <property type="entry name" value="BLL0895 PROTEIN"/>
    <property type="match status" value="1"/>
</dbReference>
<dbReference type="InterPro" id="IPR036661">
    <property type="entry name" value="Luciferase-like_sf"/>
</dbReference>
<evidence type="ECO:0000259" key="5">
    <source>
        <dbReference type="Pfam" id="PF00296"/>
    </source>
</evidence>
<dbReference type="GO" id="GO:0004497">
    <property type="term" value="F:monooxygenase activity"/>
    <property type="evidence" value="ECO:0007669"/>
    <property type="project" value="UniProtKB-KW"/>
</dbReference>
<dbReference type="Gene3D" id="3.20.20.30">
    <property type="entry name" value="Luciferase-like domain"/>
    <property type="match status" value="1"/>
</dbReference>
<dbReference type="InterPro" id="IPR050766">
    <property type="entry name" value="Bact_Lucif_Oxidored"/>
</dbReference>
<evidence type="ECO:0000256" key="2">
    <source>
        <dbReference type="ARBA" id="ARBA00022630"/>
    </source>
</evidence>
<dbReference type="Pfam" id="PF00296">
    <property type="entry name" value="Bac_luciferase"/>
    <property type="match status" value="1"/>
</dbReference>
<dbReference type="GO" id="GO:0005829">
    <property type="term" value="C:cytosol"/>
    <property type="evidence" value="ECO:0007669"/>
    <property type="project" value="TreeGrafter"/>
</dbReference>
<comment type="similarity">
    <text evidence="1">Belongs to the bacterial luciferase oxidoreductase family.</text>
</comment>
<keyword evidence="2" id="KW-0285">Flavoprotein</keyword>
<dbReference type="SUPFAM" id="SSF51679">
    <property type="entry name" value="Bacterial luciferase-like"/>
    <property type="match status" value="1"/>
</dbReference>
<reference evidence="6 7" key="1">
    <citation type="submission" date="2019-07" db="EMBL/GenBank/DDBJ databases">
        <title>New species of Amycolatopsis and Streptomyces.</title>
        <authorList>
            <person name="Duangmal K."/>
            <person name="Teo W.F.A."/>
            <person name="Lipun K."/>
        </authorList>
    </citation>
    <scope>NUCLEOTIDE SEQUENCE [LARGE SCALE GENOMIC DNA]</scope>
    <source>
        <strain evidence="6 7">NBRC 106415</strain>
    </source>
</reference>
<dbReference type="EMBL" id="VJZC01000205">
    <property type="protein sequence ID" value="MPY60361.1"/>
    <property type="molecule type" value="Genomic_DNA"/>
</dbReference>
<organism evidence="6 7">
    <name type="scientific">Streptomyces spongiae</name>
    <dbReference type="NCBI Taxonomy" id="565072"/>
    <lineage>
        <taxon>Bacteria</taxon>
        <taxon>Bacillati</taxon>
        <taxon>Actinomycetota</taxon>
        <taxon>Actinomycetes</taxon>
        <taxon>Kitasatosporales</taxon>
        <taxon>Streptomycetaceae</taxon>
        <taxon>Streptomyces</taxon>
    </lineage>
</organism>
<dbReference type="OrthoDB" id="7903015at2"/>
<feature type="domain" description="Luciferase-like" evidence="5">
    <location>
        <begin position="5"/>
        <end position="307"/>
    </location>
</feature>
<dbReference type="Proteomes" id="UP000400924">
    <property type="component" value="Unassembled WGS sequence"/>
</dbReference>
<protein>
    <submittedName>
        <fullName evidence="6">LLM class flavin-dependent oxidoreductase</fullName>
    </submittedName>
</protein>
<dbReference type="InterPro" id="IPR011251">
    <property type="entry name" value="Luciferase-like_dom"/>
</dbReference>